<dbReference type="EMBL" id="BAABJP010000021">
    <property type="protein sequence ID" value="GAA5160723.1"/>
    <property type="molecule type" value="Genomic_DNA"/>
</dbReference>
<gene>
    <name evidence="1" type="ORF">GCM10023321_43870</name>
</gene>
<dbReference type="Proteomes" id="UP001428817">
    <property type="component" value="Unassembled WGS sequence"/>
</dbReference>
<accession>A0ABP9QEV9</accession>
<comment type="caution">
    <text evidence="1">The sequence shown here is derived from an EMBL/GenBank/DDBJ whole genome shotgun (WGS) entry which is preliminary data.</text>
</comment>
<organism evidence="1 2">
    <name type="scientific">Pseudonocardia eucalypti</name>
    <dbReference type="NCBI Taxonomy" id="648755"/>
    <lineage>
        <taxon>Bacteria</taxon>
        <taxon>Bacillati</taxon>
        <taxon>Actinomycetota</taxon>
        <taxon>Actinomycetes</taxon>
        <taxon>Pseudonocardiales</taxon>
        <taxon>Pseudonocardiaceae</taxon>
        <taxon>Pseudonocardia</taxon>
    </lineage>
</organism>
<evidence type="ECO:0000313" key="2">
    <source>
        <dbReference type="Proteomes" id="UP001428817"/>
    </source>
</evidence>
<keyword evidence="2" id="KW-1185">Reference proteome</keyword>
<protein>
    <submittedName>
        <fullName evidence="1">Uncharacterized protein</fullName>
    </submittedName>
</protein>
<reference evidence="2" key="1">
    <citation type="journal article" date="2019" name="Int. J. Syst. Evol. Microbiol.">
        <title>The Global Catalogue of Microorganisms (GCM) 10K type strain sequencing project: providing services to taxonomists for standard genome sequencing and annotation.</title>
        <authorList>
            <consortium name="The Broad Institute Genomics Platform"/>
            <consortium name="The Broad Institute Genome Sequencing Center for Infectious Disease"/>
            <person name="Wu L."/>
            <person name="Ma J."/>
        </authorList>
    </citation>
    <scope>NUCLEOTIDE SEQUENCE [LARGE SCALE GENOMIC DNA]</scope>
    <source>
        <strain evidence="2">JCM 18303</strain>
    </source>
</reference>
<proteinExistence type="predicted"/>
<sequence>MRRYVRAGFEALDVLVDGPPWAMRAAIRYRVLDGDKLAYRGTSFVRMSWGRIVEARVLPGRSGRRRARASGRIRRRMTS</sequence>
<evidence type="ECO:0000313" key="1">
    <source>
        <dbReference type="EMBL" id="GAA5160723.1"/>
    </source>
</evidence>
<name>A0ABP9QEV9_9PSEU</name>